<dbReference type="EMBL" id="CADDTS010000007">
    <property type="protein sequence ID" value="CAB1208449.1"/>
    <property type="molecule type" value="Genomic_DNA"/>
</dbReference>
<accession>A0A811G680</accession>
<proteinExistence type="predicted"/>
<sequence length="173" mass="19670">MHPKDRANTLYVVKILSCAVAIVVLALIFDKDKDTNFFLWASLTAFFTIQHDLNQKINFNQVTGNFIGSLVGILIWLGMAQASFLHMYYINLEYLFFVLGIFLTTLICVSCRATQYTGIALSSFMIVSVYDFGHHTIDGALLRIVYCLVGCLIAYAVEYCCQRFIQDKWFKAS</sequence>
<evidence type="ECO:0000313" key="2">
    <source>
        <dbReference type="EMBL" id="CAB1208449.1"/>
    </source>
</evidence>
<feature type="transmembrane region" description="Helical" evidence="1">
    <location>
        <begin position="12"/>
        <end position="29"/>
    </location>
</feature>
<organism evidence="2 3">
    <name type="scientific">Acinetobacter bouvetii</name>
    <dbReference type="NCBI Taxonomy" id="202951"/>
    <lineage>
        <taxon>Bacteria</taxon>
        <taxon>Pseudomonadati</taxon>
        <taxon>Pseudomonadota</taxon>
        <taxon>Gammaproteobacteria</taxon>
        <taxon>Moraxellales</taxon>
        <taxon>Moraxellaceae</taxon>
        <taxon>Acinetobacter</taxon>
    </lineage>
</organism>
<name>A0A811G680_9GAMM</name>
<gene>
    <name evidence="2" type="ORF">SFB21_0419</name>
</gene>
<keyword evidence="1" id="KW-0472">Membrane</keyword>
<evidence type="ECO:0000256" key="1">
    <source>
        <dbReference type="SAM" id="Phobius"/>
    </source>
</evidence>
<feature type="transmembrane region" description="Helical" evidence="1">
    <location>
        <begin position="88"/>
        <end position="109"/>
    </location>
</feature>
<dbReference type="RefSeq" id="WP_174558414.1">
    <property type="nucleotide sequence ID" value="NZ_CADDTS010000007.1"/>
</dbReference>
<comment type="caution">
    <text evidence="2">The sequence shown here is derived from an EMBL/GenBank/DDBJ whole genome shotgun (WGS) entry which is preliminary data.</text>
</comment>
<dbReference type="AlphaFoldDB" id="A0A811G680"/>
<dbReference type="Proteomes" id="UP000489961">
    <property type="component" value="Unassembled WGS sequence"/>
</dbReference>
<protein>
    <recommendedName>
        <fullName evidence="4">FUSC family protein</fullName>
    </recommendedName>
</protein>
<feature type="transmembrane region" description="Helical" evidence="1">
    <location>
        <begin position="140"/>
        <end position="161"/>
    </location>
</feature>
<reference evidence="2 3" key="1">
    <citation type="submission" date="2020-02" db="EMBL/GenBank/DDBJ databases">
        <authorList>
            <person name="Chaudhuri R."/>
        </authorList>
    </citation>
    <scope>NUCLEOTIDE SEQUENCE [LARGE SCALE GENOMIC DNA]</scope>
    <source>
        <strain evidence="2">SFB21</strain>
    </source>
</reference>
<evidence type="ECO:0008006" key="4">
    <source>
        <dbReference type="Google" id="ProtNLM"/>
    </source>
</evidence>
<evidence type="ECO:0000313" key="3">
    <source>
        <dbReference type="Proteomes" id="UP000489961"/>
    </source>
</evidence>
<feature type="transmembrane region" description="Helical" evidence="1">
    <location>
        <begin position="65"/>
        <end position="82"/>
    </location>
</feature>
<keyword evidence="1" id="KW-1133">Transmembrane helix</keyword>
<keyword evidence="1" id="KW-0812">Transmembrane</keyword>